<evidence type="ECO:0000313" key="11">
    <source>
        <dbReference type="EMBL" id="SPD00631.1"/>
    </source>
</evidence>
<evidence type="ECO:0000256" key="2">
    <source>
        <dbReference type="ARBA" id="ARBA00010617"/>
    </source>
</evidence>
<dbReference type="GO" id="GO:0016705">
    <property type="term" value="F:oxidoreductase activity, acting on paired donors, with incorporation or reduction of molecular oxygen"/>
    <property type="evidence" value="ECO:0007669"/>
    <property type="project" value="InterPro"/>
</dbReference>
<keyword evidence="6" id="KW-1133">Transmembrane helix</keyword>
<evidence type="ECO:0000256" key="10">
    <source>
        <dbReference type="ARBA" id="ARBA00023136"/>
    </source>
</evidence>
<evidence type="ECO:0000256" key="5">
    <source>
        <dbReference type="ARBA" id="ARBA00022723"/>
    </source>
</evidence>
<dbReference type="Pfam" id="PF00067">
    <property type="entry name" value="p450"/>
    <property type="match status" value="2"/>
</dbReference>
<proteinExistence type="inferred from homology"/>
<evidence type="ECO:0000256" key="6">
    <source>
        <dbReference type="ARBA" id="ARBA00022989"/>
    </source>
</evidence>
<dbReference type="GO" id="GO:0004497">
    <property type="term" value="F:monooxygenase activity"/>
    <property type="evidence" value="ECO:0007669"/>
    <property type="project" value="UniProtKB-KW"/>
</dbReference>
<keyword evidence="4" id="KW-0812">Transmembrane</keyword>
<keyword evidence="3" id="KW-0349">Heme</keyword>
<evidence type="ECO:0000256" key="7">
    <source>
        <dbReference type="ARBA" id="ARBA00023002"/>
    </source>
</evidence>
<dbReference type="GO" id="GO:0005506">
    <property type="term" value="F:iron ion binding"/>
    <property type="evidence" value="ECO:0007669"/>
    <property type="project" value="InterPro"/>
</dbReference>
<dbReference type="InterPro" id="IPR036396">
    <property type="entry name" value="Cyt_P450_sf"/>
</dbReference>
<dbReference type="PRINTS" id="PR00385">
    <property type="entry name" value="P450"/>
</dbReference>
<dbReference type="GO" id="GO:0020037">
    <property type="term" value="F:heme binding"/>
    <property type="evidence" value="ECO:0007669"/>
    <property type="project" value="InterPro"/>
</dbReference>
<dbReference type="SUPFAM" id="SSF48264">
    <property type="entry name" value="Cytochrome P450"/>
    <property type="match status" value="1"/>
</dbReference>
<keyword evidence="9" id="KW-0503">Monooxygenase</keyword>
<evidence type="ECO:0000256" key="3">
    <source>
        <dbReference type="ARBA" id="ARBA00022617"/>
    </source>
</evidence>
<evidence type="ECO:0000256" key="8">
    <source>
        <dbReference type="ARBA" id="ARBA00023004"/>
    </source>
</evidence>
<reference evidence="11" key="1">
    <citation type="submission" date="2018-02" db="EMBL/GenBank/DDBJ databases">
        <authorList>
            <person name="Cohen D.B."/>
            <person name="Kent A.D."/>
        </authorList>
    </citation>
    <scope>NUCLEOTIDE SEQUENCE</scope>
</reference>
<sequence>MGPMENWEPLSKARHTRPCLPSDLREHSREIQRISAEALLKKIPLEHDVLHRLAPFYYRWSIMYGKTFLYWFGWKPRLTISDPDMIKEVLTKSDGKTFEKIQLNPLAKLLFGDGLIQLTGKKWAIHRRITNQAFNMERVKAIKGVYIPGFRFLPTKMNKERWRLDKETRESIRMLIETNKKAREDSRNLLGLFLSSYKNEDGEEERLGIEEIIDECKTFYFAGKETTANLLTWAVLLLALHQEWQSRAHEEVVSMIINETLRLYPLGPIMSRQTCKKVKLGNLNIPANTQLYFPLAAVHHDTEIWGEDANEFNPSRFMEPRRHLASFCPFDKDYEAVLWTRITCAEG</sequence>
<dbReference type="PANTHER" id="PTHR24282">
    <property type="entry name" value="CYTOCHROME P450 FAMILY MEMBER"/>
    <property type="match status" value="1"/>
</dbReference>
<keyword evidence="5" id="KW-0479">Metal-binding</keyword>
<comment type="similarity">
    <text evidence="2">Belongs to the cytochrome P450 family.</text>
</comment>
<dbReference type="GO" id="GO:0016020">
    <property type="term" value="C:membrane"/>
    <property type="evidence" value="ECO:0007669"/>
    <property type="project" value="UniProtKB-SubCell"/>
</dbReference>
<keyword evidence="8" id="KW-0408">Iron</keyword>
<gene>
    <name evidence="11" type="ORF">FSB_LOCUS28513</name>
</gene>
<keyword evidence="10" id="KW-0472">Membrane</keyword>
<comment type="subcellular location">
    <subcellularLocation>
        <location evidence="1">Membrane</location>
        <topology evidence="1">Single-pass membrane protein</topology>
    </subcellularLocation>
</comment>
<evidence type="ECO:0000256" key="4">
    <source>
        <dbReference type="ARBA" id="ARBA00022692"/>
    </source>
</evidence>
<keyword evidence="7" id="KW-0560">Oxidoreductase</keyword>
<name>A0A2N9GMS4_FAGSY</name>
<dbReference type="InterPro" id="IPR050665">
    <property type="entry name" value="Cytochrome_P450_Monooxygen"/>
</dbReference>
<dbReference type="Gene3D" id="1.10.630.10">
    <property type="entry name" value="Cytochrome P450"/>
    <property type="match status" value="2"/>
</dbReference>
<evidence type="ECO:0000256" key="1">
    <source>
        <dbReference type="ARBA" id="ARBA00004167"/>
    </source>
</evidence>
<accession>A0A2N9GMS4</accession>
<dbReference type="InterPro" id="IPR001128">
    <property type="entry name" value="Cyt_P450"/>
</dbReference>
<dbReference type="AlphaFoldDB" id="A0A2N9GMS4"/>
<dbReference type="PANTHER" id="PTHR24282:SF211">
    <property type="entry name" value="CYTOCHROME P450-RELATED"/>
    <property type="match status" value="1"/>
</dbReference>
<evidence type="ECO:0008006" key="12">
    <source>
        <dbReference type="Google" id="ProtNLM"/>
    </source>
</evidence>
<evidence type="ECO:0000256" key="9">
    <source>
        <dbReference type="ARBA" id="ARBA00023033"/>
    </source>
</evidence>
<protein>
    <recommendedName>
        <fullName evidence="12">Cytochrome P450</fullName>
    </recommendedName>
</protein>
<organism evidence="11">
    <name type="scientific">Fagus sylvatica</name>
    <name type="common">Beechnut</name>
    <dbReference type="NCBI Taxonomy" id="28930"/>
    <lineage>
        <taxon>Eukaryota</taxon>
        <taxon>Viridiplantae</taxon>
        <taxon>Streptophyta</taxon>
        <taxon>Embryophyta</taxon>
        <taxon>Tracheophyta</taxon>
        <taxon>Spermatophyta</taxon>
        <taxon>Magnoliopsida</taxon>
        <taxon>eudicotyledons</taxon>
        <taxon>Gunneridae</taxon>
        <taxon>Pentapetalae</taxon>
        <taxon>rosids</taxon>
        <taxon>fabids</taxon>
        <taxon>Fagales</taxon>
        <taxon>Fagaceae</taxon>
        <taxon>Fagus</taxon>
    </lineage>
</organism>
<dbReference type="EMBL" id="OIVN01002112">
    <property type="protein sequence ID" value="SPD00631.1"/>
    <property type="molecule type" value="Genomic_DNA"/>
</dbReference>